<evidence type="ECO:0000256" key="2">
    <source>
        <dbReference type="SAM" id="Phobius"/>
    </source>
</evidence>
<keyword evidence="2" id="KW-0812">Transmembrane</keyword>
<evidence type="ECO:0000313" key="4">
    <source>
        <dbReference type="Proteomes" id="UP001156940"/>
    </source>
</evidence>
<protein>
    <submittedName>
        <fullName evidence="3">DUF969 domain-containing protein</fullName>
    </submittedName>
</protein>
<keyword evidence="2" id="KW-1133">Transmembrane helix</keyword>
<dbReference type="Proteomes" id="UP001156940">
    <property type="component" value="Unassembled WGS sequence"/>
</dbReference>
<dbReference type="InterPro" id="IPR010374">
    <property type="entry name" value="DUF969"/>
</dbReference>
<feature type="compositionally biased region" description="Low complexity" evidence="1">
    <location>
        <begin position="241"/>
        <end position="256"/>
    </location>
</feature>
<name>A0ABT6JBU7_9GAMM</name>
<keyword evidence="2" id="KW-0472">Membrane</keyword>
<feature type="transmembrane region" description="Helical" evidence="2">
    <location>
        <begin position="158"/>
        <end position="180"/>
    </location>
</feature>
<reference evidence="3 4" key="1">
    <citation type="submission" date="2023-04" db="EMBL/GenBank/DDBJ databases">
        <title>Luteimonas endophyticus RD2P54.</title>
        <authorList>
            <person name="Sun J.-Q."/>
        </authorList>
    </citation>
    <scope>NUCLEOTIDE SEQUENCE [LARGE SCALE GENOMIC DNA]</scope>
    <source>
        <strain evidence="3 4">RD2P54</strain>
    </source>
</reference>
<accession>A0ABT6JBU7</accession>
<dbReference type="Pfam" id="PF06149">
    <property type="entry name" value="DUF969"/>
    <property type="match status" value="1"/>
</dbReference>
<dbReference type="RefSeq" id="WP_280575568.1">
    <property type="nucleotide sequence ID" value="NZ_JARXRM010000043.1"/>
</dbReference>
<organism evidence="3 4">
    <name type="scientific">Luteimonas endophytica</name>
    <dbReference type="NCBI Taxonomy" id="3042023"/>
    <lineage>
        <taxon>Bacteria</taxon>
        <taxon>Pseudomonadati</taxon>
        <taxon>Pseudomonadota</taxon>
        <taxon>Gammaproteobacteria</taxon>
        <taxon>Lysobacterales</taxon>
        <taxon>Lysobacteraceae</taxon>
        <taxon>Luteimonas</taxon>
    </lineage>
</organism>
<sequence>MSYWPLIGVALVVLGFALRMNPALVVVGAGVITGLVAGYTPVGVLELLGEAFTKQRYLAIFLLTLPVIGLLERHGLKERAQAWIATLRGATAGRLLIVYLAARQLTAALGLNSLGGHPQTVRPLLSPMAEGAAEARNGRLPEAERERLKALSAATDNVGLFFGEDIFIAFGAVLLMQGFFAENGIVLEPLHIALWGIPTALCAFAIHGARLSRLDGRLAREAARLQAVDTEAGTAGGGEAAGSTSAASAPAPSTGIAGSGATGTAVRTAADATTGATGPAASAAGAPDRDPAAGGSAP</sequence>
<gene>
    <name evidence="3" type="ORF">QFW77_14935</name>
</gene>
<proteinExistence type="predicted"/>
<dbReference type="EMBL" id="JARXRM010000043">
    <property type="protein sequence ID" value="MDH5824271.1"/>
    <property type="molecule type" value="Genomic_DNA"/>
</dbReference>
<feature type="transmembrane region" description="Helical" evidence="2">
    <location>
        <begin position="192"/>
        <end position="211"/>
    </location>
</feature>
<evidence type="ECO:0000256" key="1">
    <source>
        <dbReference type="SAM" id="MobiDB-lite"/>
    </source>
</evidence>
<evidence type="ECO:0000313" key="3">
    <source>
        <dbReference type="EMBL" id="MDH5824271.1"/>
    </source>
</evidence>
<comment type="caution">
    <text evidence="3">The sequence shown here is derived from an EMBL/GenBank/DDBJ whole genome shotgun (WGS) entry which is preliminary data.</text>
</comment>
<feature type="transmembrane region" description="Helical" evidence="2">
    <location>
        <begin position="54"/>
        <end position="71"/>
    </location>
</feature>
<feature type="region of interest" description="Disordered" evidence="1">
    <location>
        <begin position="230"/>
        <end position="298"/>
    </location>
</feature>
<keyword evidence="4" id="KW-1185">Reference proteome</keyword>
<feature type="compositionally biased region" description="Low complexity" evidence="1">
    <location>
        <begin position="262"/>
        <end position="298"/>
    </location>
</feature>